<accession>X0WSB2</accession>
<feature type="domain" description="Pyrroline-5-carboxylate reductase dimerisation" evidence="1">
    <location>
        <begin position="1"/>
        <end position="70"/>
    </location>
</feature>
<feature type="non-terminal residue" evidence="2">
    <location>
        <position position="1"/>
    </location>
</feature>
<dbReference type="EMBL" id="BARS01048159">
    <property type="protein sequence ID" value="GAG33545.1"/>
    <property type="molecule type" value="Genomic_DNA"/>
</dbReference>
<name>X0WSB2_9ZZZZ</name>
<sequence length="73" mass="8250">RDVAEKLAIKTAQGSTQLLSQLKQDPQILRKKVTSKGGTTEAAFKLFQKKKLEDILQEGIKKARDRSKQLRRG</sequence>
<dbReference type="Pfam" id="PF14748">
    <property type="entry name" value="P5CR_dimer"/>
    <property type="match status" value="1"/>
</dbReference>
<dbReference type="AlphaFoldDB" id="X0WSB2"/>
<dbReference type="InterPro" id="IPR008927">
    <property type="entry name" value="6-PGluconate_DH-like_C_sf"/>
</dbReference>
<gene>
    <name evidence="2" type="ORF">S01H1_72240</name>
</gene>
<dbReference type="Gene3D" id="1.10.3730.10">
    <property type="entry name" value="ProC C-terminal domain-like"/>
    <property type="match status" value="1"/>
</dbReference>
<proteinExistence type="predicted"/>
<organism evidence="2">
    <name type="scientific">marine sediment metagenome</name>
    <dbReference type="NCBI Taxonomy" id="412755"/>
    <lineage>
        <taxon>unclassified sequences</taxon>
        <taxon>metagenomes</taxon>
        <taxon>ecological metagenomes</taxon>
    </lineage>
</organism>
<protein>
    <recommendedName>
        <fullName evidence="1">Pyrroline-5-carboxylate reductase dimerisation domain-containing protein</fullName>
    </recommendedName>
</protein>
<evidence type="ECO:0000313" key="2">
    <source>
        <dbReference type="EMBL" id="GAG33545.1"/>
    </source>
</evidence>
<reference evidence="2" key="1">
    <citation type="journal article" date="2014" name="Front. Microbiol.">
        <title>High frequency of phylogenetically diverse reductive dehalogenase-homologous genes in deep subseafloor sedimentary metagenomes.</title>
        <authorList>
            <person name="Kawai M."/>
            <person name="Futagami T."/>
            <person name="Toyoda A."/>
            <person name="Takaki Y."/>
            <person name="Nishi S."/>
            <person name="Hori S."/>
            <person name="Arai W."/>
            <person name="Tsubouchi T."/>
            <person name="Morono Y."/>
            <person name="Uchiyama I."/>
            <person name="Ito T."/>
            <person name="Fujiyama A."/>
            <person name="Inagaki F."/>
            <person name="Takami H."/>
        </authorList>
    </citation>
    <scope>NUCLEOTIDE SEQUENCE</scope>
    <source>
        <strain evidence="2">Expedition CK06-06</strain>
    </source>
</reference>
<evidence type="ECO:0000259" key="1">
    <source>
        <dbReference type="Pfam" id="PF14748"/>
    </source>
</evidence>
<dbReference type="InterPro" id="IPR029036">
    <property type="entry name" value="P5CR_dimer"/>
</dbReference>
<comment type="caution">
    <text evidence="2">The sequence shown here is derived from an EMBL/GenBank/DDBJ whole genome shotgun (WGS) entry which is preliminary data.</text>
</comment>
<dbReference type="SUPFAM" id="SSF48179">
    <property type="entry name" value="6-phosphogluconate dehydrogenase C-terminal domain-like"/>
    <property type="match status" value="1"/>
</dbReference>